<evidence type="ECO:0000313" key="1">
    <source>
        <dbReference type="EMBL" id="MBR7825430.1"/>
    </source>
</evidence>
<comment type="caution">
    <text evidence="1">The sequence shown here is derived from an EMBL/GenBank/DDBJ whole genome shotgun (WGS) entry which is preliminary data.</text>
</comment>
<keyword evidence="2" id="KW-1185">Reference proteome</keyword>
<accession>A0A941E8G7</accession>
<evidence type="ECO:0000313" key="2">
    <source>
        <dbReference type="Proteomes" id="UP000676325"/>
    </source>
</evidence>
<organism evidence="1 2">
    <name type="scientific">Actinospica acidithermotolerans</name>
    <dbReference type="NCBI Taxonomy" id="2828514"/>
    <lineage>
        <taxon>Bacteria</taxon>
        <taxon>Bacillati</taxon>
        <taxon>Actinomycetota</taxon>
        <taxon>Actinomycetes</taxon>
        <taxon>Catenulisporales</taxon>
        <taxon>Actinospicaceae</taxon>
        <taxon>Actinospica</taxon>
    </lineage>
</organism>
<dbReference type="Proteomes" id="UP000676325">
    <property type="component" value="Unassembled WGS sequence"/>
</dbReference>
<dbReference type="RefSeq" id="WP_212516576.1">
    <property type="nucleotide sequence ID" value="NZ_JAGSOH010000005.1"/>
</dbReference>
<gene>
    <name evidence="1" type="ORF">KDK95_03870</name>
</gene>
<reference evidence="1" key="1">
    <citation type="submission" date="2021-04" db="EMBL/GenBank/DDBJ databases">
        <title>Genome based classification of Actinospica acidithermotolerans sp. nov., an actinobacterium isolated from an Indonesian hot spring.</title>
        <authorList>
            <person name="Kusuma A.B."/>
            <person name="Putra K.E."/>
            <person name="Nafisah S."/>
            <person name="Loh J."/>
            <person name="Nouioui I."/>
            <person name="Goodfellow M."/>
        </authorList>
    </citation>
    <scope>NUCLEOTIDE SEQUENCE</scope>
    <source>
        <strain evidence="1">MGRD01-02</strain>
    </source>
</reference>
<protein>
    <submittedName>
        <fullName evidence="1">Uncharacterized protein</fullName>
    </submittedName>
</protein>
<proteinExistence type="predicted"/>
<dbReference type="AlphaFoldDB" id="A0A941E8G7"/>
<dbReference type="InterPro" id="IPR043857">
    <property type="entry name" value="DUF5819"/>
</dbReference>
<name>A0A941E8G7_9ACTN</name>
<dbReference type="EMBL" id="JAGSOH010000005">
    <property type="protein sequence ID" value="MBR7825430.1"/>
    <property type="molecule type" value="Genomic_DNA"/>
</dbReference>
<dbReference type="Pfam" id="PF19136">
    <property type="entry name" value="DUF5819"/>
    <property type="match status" value="1"/>
</dbReference>
<sequence length="205" mass="22359">MTEQAIPRRPTRHWSRALVGVTVLVTLALVGCQMAASFLYNAPANVISKAYAAQVSWWMTPLQMQNWQLFAPNPISENVEVDARASVGPSAAVTSWVNLSAIDEAQTDGDPAPSHLTMNAMRNAWIKFIQTHTSTGIPLANSPLAGTAQGYLENLVLTYLRPHESQTIDSIQVRFVTTLLSGEGRTAAQTAPQTAMMPWWPVTQS</sequence>